<gene>
    <name evidence="2" type="ORF">PMG11_00964</name>
</gene>
<dbReference type="Pfam" id="PF14269">
    <property type="entry name" value="Arylsulfotran_2"/>
    <property type="match status" value="1"/>
</dbReference>
<keyword evidence="1" id="KW-0732">Signal</keyword>
<evidence type="ECO:0000256" key="1">
    <source>
        <dbReference type="SAM" id="SignalP"/>
    </source>
</evidence>
<dbReference type="OrthoDB" id="5377172at2759"/>
<organism evidence="2 3">
    <name type="scientific">Penicillium brasilianum</name>
    <dbReference type="NCBI Taxonomy" id="104259"/>
    <lineage>
        <taxon>Eukaryota</taxon>
        <taxon>Fungi</taxon>
        <taxon>Dikarya</taxon>
        <taxon>Ascomycota</taxon>
        <taxon>Pezizomycotina</taxon>
        <taxon>Eurotiomycetes</taxon>
        <taxon>Eurotiomycetidae</taxon>
        <taxon>Eurotiales</taxon>
        <taxon>Aspergillaceae</taxon>
        <taxon>Penicillium</taxon>
    </lineage>
</organism>
<dbReference type="PANTHER" id="PTHR35340">
    <property type="entry name" value="PQQ ENZYME REPEAT PROTEIN-RELATED"/>
    <property type="match status" value="1"/>
</dbReference>
<evidence type="ECO:0000313" key="2">
    <source>
        <dbReference type="EMBL" id="CEJ54664.1"/>
    </source>
</evidence>
<dbReference type="PANTHER" id="PTHR35340:SF6">
    <property type="entry name" value="ASST-DOMAIN-CONTAINING PROTEIN"/>
    <property type="match status" value="1"/>
</dbReference>
<keyword evidence="3" id="KW-1185">Reference proteome</keyword>
<dbReference type="EMBL" id="CDHK01000001">
    <property type="protein sequence ID" value="CEJ54664.1"/>
    <property type="molecule type" value="Genomic_DNA"/>
</dbReference>
<evidence type="ECO:0008006" key="4">
    <source>
        <dbReference type="Google" id="ProtNLM"/>
    </source>
</evidence>
<name>A0A0F7TD40_PENBI</name>
<accession>A0A0F7TD40</accession>
<dbReference type="InterPro" id="IPR039535">
    <property type="entry name" value="ASST-like"/>
</dbReference>
<feature type="chain" id="PRO_5002522237" description="ASST-domain-containing protein" evidence="1">
    <location>
        <begin position="18"/>
        <end position="519"/>
    </location>
</feature>
<reference evidence="3" key="1">
    <citation type="journal article" date="2015" name="Genome Announc.">
        <title>Draft genome sequence of the fungus Penicillium brasilianum MG11.</title>
        <authorList>
            <person name="Horn F."/>
            <person name="Linde J."/>
            <person name="Mattern D.J."/>
            <person name="Walther G."/>
            <person name="Guthke R."/>
            <person name="Brakhage A.A."/>
            <person name="Valiante V."/>
        </authorList>
    </citation>
    <scope>NUCLEOTIDE SEQUENCE [LARGE SCALE GENOMIC DNA]</scope>
    <source>
        <strain evidence="3">MG11</strain>
    </source>
</reference>
<sequence length="519" mass="59044">MAYSLFILSVLLSLTRGEPDWPKKSFRTGNWQPPHLSLGETGETDPGYIFIGVRKSNKAGTAPTIFDNNGDMVWQGPQRENLDFKTQKLFGQDVITYWDAQPDLRVLGYGATHILDSTYKEIYTVTLRDDFRTPSGKNFDSFIDGHEHYITPQNTMLVSALNFTQTDTSHLRRGTLNMWVLDSLFYEIDIKTNNVLFKWDALSHIPISKSSVTVKGGKWLHEAWDAYHINSVTSAKYGYLVNFRHIRSIFYINKDGSVRWQLSGDNDNHGDFQSNNVSFAWQHDVRVHNETDESLVLSLYNNAAMDHTDPGPSTGLVIYVDLVNKKAWRIYELIDPTDHIVSATQGSFQFLHSPRAGHMLVGYGSIPKLKEFDGNGNVVLRGQFGKDTFSANAYRIFKFPWRGTPHWDPVVSVNYTTSYTTDLYISWNGATDYDNWAIFSVPSRNSTLLEGKRLLVHERTGFETHVLLENINTRFIIAVARDGERILGKSSIVELGQINSVCPVLHEGRLQTLDRDMLK</sequence>
<evidence type="ECO:0000313" key="3">
    <source>
        <dbReference type="Proteomes" id="UP000042958"/>
    </source>
</evidence>
<proteinExistence type="predicted"/>
<feature type="signal peptide" evidence="1">
    <location>
        <begin position="1"/>
        <end position="17"/>
    </location>
</feature>
<dbReference type="STRING" id="104259.A0A0F7TD40"/>
<dbReference type="InterPro" id="IPR053143">
    <property type="entry name" value="Arylsulfate_ST"/>
</dbReference>
<dbReference type="AlphaFoldDB" id="A0A0F7TD40"/>
<dbReference type="Proteomes" id="UP000042958">
    <property type="component" value="Unassembled WGS sequence"/>
</dbReference>
<protein>
    <recommendedName>
        <fullName evidence="4">ASST-domain-containing protein</fullName>
    </recommendedName>
</protein>